<protein>
    <submittedName>
        <fullName evidence="1">Uncharacterized protein</fullName>
    </submittedName>
</protein>
<dbReference type="Proteomes" id="UP000215914">
    <property type="component" value="Unassembled WGS sequence"/>
</dbReference>
<sequence>MFHIIFSDDITVFSFASEPVEPILFITTIRKESSLFRGVFVRGPPDLDAVELVCDFFILIHAQDNRFAILDYICLEPFSHFRGVGTEVPFYSFKRLASFEPSVCLEFMKSDFDVRVQITNKFVNISSGIPSKLAWKQLQEHGPSAHSYGHQRHLPHHIVLVSSQLTQCF</sequence>
<organism evidence="1 2">
    <name type="scientific">Helianthus annuus</name>
    <name type="common">Common sunflower</name>
    <dbReference type="NCBI Taxonomy" id="4232"/>
    <lineage>
        <taxon>Eukaryota</taxon>
        <taxon>Viridiplantae</taxon>
        <taxon>Streptophyta</taxon>
        <taxon>Embryophyta</taxon>
        <taxon>Tracheophyta</taxon>
        <taxon>Spermatophyta</taxon>
        <taxon>Magnoliopsida</taxon>
        <taxon>eudicotyledons</taxon>
        <taxon>Gunneridae</taxon>
        <taxon>Pentapetalae</taxon>
        <taxon>asterids</taxon>
        <taxon>campanulids</taxon>
        <taxon>Asterales</taxon>
        <taxon>Asteraceae</taxon>
        <taxon>Asteroideae</taxon>
        <taxon>Heliantheae alliance</taxon>
        <taxon>Heliantheae</taxon>
        <taxon>Helianthus</taxon>
    </lineage>
</organism>
<dbReference type="Gramene" id="mRNA:HanXRQr2_Chr09g0383611">
    <property type="protein sequence ID" value="CDS:HanXRQr2_Chr09g0383611.1"/>
    <property type="gene ID" value="HanXRQr2_Chr09g0383611"/>
</dbReference>
<comment type="caution">
    <text evidence="1">The sequence shown here is derived from an EMBL/GenBank/DDBJ whole genome shotgun (WGS) entry which is preliminary data.</text>
</comment>
<dbReference type="EMBL" id="MNCJ02000324">
    <property type="protein sequence ID" value="KAF5790469.1"/>
    <property type="molecule type" value="Genomic_DNA"/>
</dbReference>
<accession>A0A9K3I6H8</accession>
<proteinExistence type="predicted"/>
<evidence type="ECO:0000313" key="2">
    <source>
        <dbReference type="Proteomes" id="UP000215914"/>
    </source>
</evidence>
<reference evidence="1" key="1">
    <citation type="journal article" date="2017" name="Nature">
        <title>The sunflower genome provides insights into oil metabolism, flowering and Asterid evolution.</title>
        <authorList>
            <person name="Badouin H."/>
            <person name="Gouzy J."/>
            <person name="Grassa C.J."/>
            <person name="Murat F."/>
            <person name="Staton S.E."/>
            <person name="Cottret L."/>
            <person name="Lelandais-Briere C."/>
            <person name="Owens G.L."/>
            <person name="Carrere S."/>
            <person name="Mayjonade B."/>
            <person name="Legrand L."/>
            <person name="Gill N."/>
            <person name="Kane N.C."/>
            <person name="Bowers J.E."/>
            <person name="Hubner S."/>
            <person name="Bellec A."/>
            <person name="Berard A."/>
            <person name="Berges H."/>
            <person name="Blanchet N."/>
            <person name="Boniface M.C."/>
            <person name="Brunel D."/>
            <person name="Catrice O."/>
            <person name="Chaidir N."/>
            <person name="Claudel C."/>
            <person name="Donnadieu C."/>
            <person name="Faraut T."/>
            <person name="Fievet G."/>
            <person name="Helmstetter N."/>
            <person name="King M."/>
            <person name="Knapp S.J."/>
            <person name="Lai Z."/>
            <person name="Le Paslier M.C."/>
            <person name="Lippi Y."/>
            <person name="Lorenzon L."/>
            <person name="Mandel J.R."/>
            <person name="Marage G."/>
            <person name="Marchand G."/>
            <person name="Marquand E."/>
            <person name="Bret-Mestries E."/>
            <person name="Morien E."/>
            <person name="Nambeesan S."/>
            <person name="Nguyen T."/>
            <person name="Pegot-Espagnet P."/>
            <person name="Pouilly N."/>
            <person name="Raftis F."/>
            <person name="Sallet E."/>
            <person name="Schiex T."/>
            <person name="Thomas J."/>
            <person name="Vandecasteele C."/>
            <person name="Vares D."/>
            <person name="Vear F."/>
            <person name="Vautrin S."/>
            <person name="Crespi M."/>
            <person name="Mangin B."/>
            <person name="Burke J.M."/>
            <person name="Salse J."/>
            <person name="Munos S."/>
            <person name="Vincourt P."/>
            <person name="Rieseberg L.H."/>
            <person name="Langlade N.B."/>
        </authorList>
    </citation>
    <scope>NUCLEOTIDE SEQUENCE</scope>
    <source>
        <tissue evidence="1">Leaves</tissue>
    </source>
</reference>
<keyword evidence="2" id="KW-1185">Reference proteome</keyword>
<gene>
    <name evidence="1" type="ORF">HanXRQr2_Chr09g0383611</name>
</gene>
<dbReference type="AlphaFoldDB" id="A0A9K3I6H8"/>
<name>A0A9K3I6H8_HELAN</name>
<evidence type="ECO:0000313" key="1">
    <source>
        <dbReference type="EMBL" id="KAF5790469.1"/>
    </source>
</evidence>
<reference evidence="1" key="2">
    <citation type="submission" date="2020-06" db="EMBL/GenBank/DDBJ databases">
        <title>Helianthus annuus Genome sequencing and assembly Release 2.</title>
        <authorList>
            <person name="Gouzy J."/>
            <person name="Langlade N."/>
            <person name="Munos S."/>
        </authorList>
    </citation>
    <scope>NUCLEOTIDE SEQUENCE</scope>
    <source>
        <tissue evidence="1">Leaves</tissue>
    </source>
</reference>